<feature type="compositionally biased region" description="Basic and acidic residues" evidence="1">
    <location>
        <begin position="214"/>
        <end position="226"/>
    </location>
</feature>
<dbReference type="AlphaFoldDB" id="A0A6J4M525"/>
<feature type="compositionally biased region" description="Low complexity" evidence="1">
    <location>
        <begin position="175"/>
        <end position="186"/>
    </location>
</feature>
<feature type="compositionally biased region" description="Basic residues" evidence="1">
    <location>
        <begin position="1"/>
        <end position="25"/>
    </location>
</feature>
<organism evidence="2">
    <name type="scientific">uncultured Gemmatimonadaceae bacterium</name>
    <dbReference type="NCBI Taxonomy" id="246130"/>
    <lineage>
        <taxon>Bacteria</taxon>
        <taxon>Pseudomonadati</taxon>
        <taxon>Gemmatimonadota</taxon>
        <taxon>Gemmatimonadia</taxon>
        <taxon>Gemmatimonadales</taxon>
        <taxon>Gemmatimonadaceae</taxon>
        <taxon>environmental samples</taxon>
    </lineage>
</organism>
<gene>
    <name evidence="2" type="ORF">AVDCRST_MAG11-3392</name>
</gene>
<accession>A0A6J4M525</accession>
<reference evidence="2" key="1">
    <citation type="submission" date="2020-02" db="EMBL/GenBank/DDBJ databases">
        <authorList>
            <person name="Meier V. D."/>
        </authorList>
    </citation>
    <scope>NUCLEOTIDE SEQUENCE</scope>
    <source>
        <strain evidence="2">AVDCRST_MAG11</strain>
    </source>
</reference>
<feature type="compositionally biased region" description="Basic residues" evidence="1">
    <location>
        <begin position="87"/>
        <end position="101"/>
    </location>
</feature>
<feature type="compositionally biased region" description="Basic residues" evidence="1">
    <location>
        <begin position="256"/>
        <end position="269"/>
    </location>
</feature>
<feature type="compositionally biased region" description="Basic residues" evidence="1">
    <location>
        <begin position="41"/>
        <end position="77"/>
    </location>
</feature>
<feature type="region of interest" description="Disordered" evidence="1">
    <location>
        <begin position="1"/>
        <end position="280"/>
    </location>
</feature>
<evidence type="ECO:0000256" key="1">
    <source>
        <dbReference type="SAM" id="MobiDB-lite"/>
    </source>
</evidence>
<evidence type="ECO:0000313" key="2">
    <source>
        <dbReference type="EMBL" id="CAA9348769.1"/>
    </source>
</evidence>
<feature type="non-terminal residue" evidence="2">
    <location>
        <position position="280"/>
    </location>
</feature>
<feature type="compositionally biased region" description="Basic and acidic residues" evidence="1">
    <location>
        <begin position="270"/>
        <end position="280"/>
    </location>
</feature>
<sequence>GRRHPSHSRRPRPAARRAVRLRRRAGGPAARLPDLELPVARRGRGARHRGAHGLRRRPPRLRRERPPVRRRLRHRRAGGVPGPGPHRAARRARDGRRRGPRRGGGAPARRHPPRPGRPPGAREPHRVRRRAGGRRRGAATEHRAVRPARIARDPGRRGASHPGARGERRARRAHAGAARRPVPGAVRRPRRDRSPPCAVAGDPGRRPRRRRLHADRVARARGEGRSGRVHRSRDRTAPGGGDPREPTSAAPGHGTARARRGSRSARRRDPRVLDRRGRRV</sequence>
<name>A0A6J4M525_9BACT</name>
<feature type="non-terminal residue" evidence="2">
    <location>
        <position position="1"/>
    </location>
</feature>
<dbReference type="EMBL" id="CADCTU010000738">
    <property type="protein sequence ID" value="CAA9348769.1"/>
    <property type="molecule type" value="Genomic_DNA"/>
</dbReference>
<protein>
    <submittedName>
        <fullName evidence="2">Uncharacterized protein</fullName>
    </submittedName>
</protein>
<feature type="compositionally biased region" description="Basic residues" evidence="1">
    <location>
        <begin position="125"/>
        <end position="137"/>
    </location>
</feature>
<proteinExistence type="predicted"/>
<feature type="compositionally biased region" description="Basic and acidic residues" evidence="1">
    <location>
        <begin position="138"/>
        <end position="156"/>
    </location>
</feature>